<dbReference type="Gene3D" id="2.170.15.10">
    <property type="entry name" value="Proaerolysin, chain A, domain 3"/>
    <property type="match status" value="1"/>
</dbReference>
<dbReference type="SUPFAM" id="SSF56973">
    <property type="entry name" value="Aerolisin/ETX pore-forming domain"/>
    <property type="match status" value="1"/>
</dbReference>
<feature type="signal peptide" evidence="1">
    <location>
        <begin position="1"/>
        <end position="19"/>
    </location>
</feature>
<reference evidence="2 3" key="1">
    <citation type="journal article" date="2019" name="New Phytol.">
        <title>Comparative genomics reveals unique wood-decay strategies and fruiting body development in the Schizophyllaceae.</title>
        <authorList>
            <person name="Almasi E."/>
            <person name="Sahu N."/>
            <person name="Krizsan K."/>
            <person name="Balint B."/>
            <person name="Kovacs G.M."/>
            <person name="Kiss B."/>
            <person name="Cseklye J."/>
            <person name="Drula E."/>
            <person name="Henrissat B."/>
            <person name="Nagy I."/>
            <person name="Chovatia M."/>
            <person name="Adam C."/>
            <person name="LaButti K."/>
            <person name="Lipzen A."/>
            <person name="Riley R."/>
            <person name="Grigoriev I.V."/>
            <person name="Nagy L.G."/>
        </authorList>
    </citation>
    <scope>NUCLEOTIDE SEQUENCE [LARGE SCALE GENOMIC DNA]</scope>
    <source>
        <strain evidence="2 3">NL-1724</strain>
    </source>
</reference>
<accession>A0A550CAF6</accession>
<feature type="chain" id="PRO_5021835918" evidence="1">
    <location>
        <begin position="20"/>
        <end position="307"/>
    </location>
</feature>
<comment type="caution">
    <text evidence="2">The sequence shown here is derived from an EMBL/GenBank/DDBJ whole genome shotgun (WGS) entry which is preliminary data.</text>
</comment>
<dbReference type="AlphaFoldDB" id="A0A550CAF6"/>
<name>A0A550CAF6_9AGAR</name>
<organism evidence="2 3">
    <name type="scientific">Schizophyllum amplum</name>
    <dbReference type="NCBI Taxonomy" id="97359"/>
    <lineage>
        <taxon>Eukaryota</taxon>
        <taxon>Fungi</taxon>
        <taxon>Dikarya</taxon>
        <taxon>Basidiomycota</taxon>
        <taxon>Agaricomycotina</taxon>
        <taxon>Agaricomycetes</taxon>
        <taxon>Agaricomycetidae</taxon>
        <taxon>Agaricales</taxon>
        <taxon>Schizophyllaceae</taxon>
        <taxon>Schizophyllum</taxon>
    </lineage>
</organism>
<protein>
    <submittedName>
        <fullName evidence="2">Uncharacterized protein</fullName>
    </submittedName>
</protein>
<dbReference type="EMBL" id="VDMD01000015">
    <property type="protein sequence ID" value="TRM61780.1"/>
    <property type="molecule type" value="Genomic_DNA"/>
</dbReference>
<evidence type="ECO:0000313" key="2">
    <source>
        <dbReference type="EMBL" id="TRM61780.1"/>
    </source>
</evidence>
<dbReference type="Proteomes" id="UP000320762">
    <property type="component" value="Unassembled WGS sequence"/>
</dbReference>
<keyword evidence="3" id="KW-1185">Reference proteome</keyword>
<keyword evidence="1" id="KW-0732">Signal</keyword>
<gene>
    <name evidence="2" type="ORF">BD626DRAFT_405366</name>
</gene>
<dbReference type="OrthoDB" id="3010635at2759"/>
<proteinExistence type="predicted"/>
<evidence type="ECO:0000256" key="1">
    <source>
        <dbReference type="SAM" id="SignalP"/>
    </source>
</evidence>
<evidence type="ECO:0000313" key="3">
    <source>
        <dbReference type="Proteomes" id="UP000320762"/>
    </source>
</evidence>
<sequence length="307" mass="32755">MARFSLALVTSALALLASGTPMLRRLAAIPREASKLAVDDLTKRVIAYDARDNYLGFMERDALAVPYKRDGSCSALSADEAQKLPGWDTLKATAQSNWGKGSWHIVTNDDDYPTEPASVCAQDAGNVVVKGDPQCTVQTQSLETTIVGTNGTATVSQTSGTLYSSSQTVTQSASLSIDRTVTVSVGIPEVADVSASTTLSTSMTNTLAVTTTSESNQQTTQTVSIAVPDGATCSVTFKETSCTTRGSGQVPFTATGWVWFEYNDKTHGHYKWALNMDNILSEADRSSYMKFDAVVSTDTKGQYNAEC</sequence>